<evidence type="ECO:0000256" key="1">
    <source>
        <dbReference type="SAM" id="Coils"/>
    </source>
</evidence>
<feature type="coiled-coil region" evidence="1">
    <location>
        <begin position="155"/>
        <end position="192"/>
    </location>
</feature>
<reference evidence="3" key="1">
    <citation type="submission" date="2024-10" db="EMBL/GenBank/DDBJ databases">
        <authorList>
            <person name="Ryan C."/>
        </authorList>
    </citation>
    <scope>NUCLEOTIDE SEQUENCE [LARGE SCALE GENOMIC DNA]</scope>
</reference>
<proteinExistence type="predicted"/>
<dbReference type="PANTHER" id="PTHR35832">
    <property type="entry name" value="OS12G0248400 PROTEIN-RELATED"/>
    <property type="match status" value="1"/>
</dbReference>
<dbReference type="InterPro" id="IPR059179">
    <property type="entry name" value="MLKL-like_MCAfunc"/>
</dbReference>
<dbReference type="PANTHER" id="PTHR35832:SF10">
    <property type="entry name" value="OS06G0314501 PROTEIN"/>
    <property type="match status" value="1"/>
</dbReference>
<dbReference type="EMBL" id="OZ075141">
    <property type="protein sequence ID" value="CAL5031805.1"/>
    <property type="molecule type" value="Genomic_DNA"/>
</dbReference>
<evidence type="ECO:0000313" key="3">
    <source>
        <dbReference type="EMBL" id="CAL5031805.1"/>
    </source>
</evidence>
<keyword evidence="4" id="KW-1185">Reference proteome</keyword>
<organism evidence="3 4">
    <name type="scientific">Urochloa decumbens</name>
    <dbReference type="NCBI Taxonomy" id="240449"/>
    <lineage>
        <taxon>Eukaryota</taxon>
        <taxon>Viridiplantae</taxon>
        <taxon>Streptophyta</taxon>
        <taxon>Embryophyta</taxon>
        <taxon>Tracheophyta</taxon>
        <taxon>Spermatophyta</taxon>
        <taxon>Magnoliopsida</taxon>
        <taxon>Liliopsida</taxon>
        <taxon>Poales</taxon>
        <taxon>Poaceae</taxon>
        <taxon>PACMAD clade</taxon>
        <taxon>Panicoideae</taxon>
        <taxon>Panicodae</taxon>
        <taxon>Paniceae</taxon>
        <taxon>Melinidinae</taxon>
        <taxon>Urochloa</taxon>
    </lineage>
</organism>
<feature type="coiled-coil region" evidence="1">
    <location>
        <begin position="35"/>
        <end position="87"/>
    </location>
</feature>
<sequence>MVVVTGITGLISIGIYIADKVIRLAGRAQRNREKCRLLKKRVEMIRDLLTELQSQKWTPDPGTGKLLRDLNDAIDEGRALVESCQERRTWSLLFRTQKKAKKFDALGERISEILAMFHIANMNLIVKTNRNGGAAAAKACAPSSAGEVKKMVSMAVSIVEEAKKLRQNREEIQQLVQFVEQAAKQMQKLQSANLRRDPKTKKLLVDLQDLLQQADNILFHHRQPHRNNTRMAQAFSCTGGGYYSQDEPEQILEVAYRIEYVVQFLPLTIILQI</sequence>
<evidence type="ECO:0000313" key="4">
    <source>
        <dbReference type="Proteomes" id="UP001497457"/>
    </source>
</evidence>
<feature type="domain" description="Mixed lineage kinase" evidence="2">
    <location>
        <begin position="16"/>
        <end position="114"/>
    </location>
</feature>
<dbReference type="Proteomes" id="UP001497457">
    <property type="component" value="Chromosome 31b"/>
</dbReference>
<dbReference type="Gene3D" id="1.20.930.20">
    <property type="entry name" value="Adaptor protein Cbl, N-terminal domain"/>
    <property type="match status" value="2"/>
</dbReference>
<dbReference type="Pfam" id="PF22215">
    <property type="entry name" value="MLKL_N"/>
    <property type="match status" value="1"/>
</dbReference>
<dbReference type="AlphaFoldDB" id="A0ABC9D6P1"/>
<dbReference type="InterPro" id="IPR054000">
    <property type="entry name" value="MLKL_N"/>
</dbReference>
<protein>
    <recommendedName>
        <fullName evidence="2">Mixed lineage kinase domain-containing protein</fullName>
    </recommendedName>
</protein>
<dbReference type="InterPro" id="IPR036537">
    <property type="entry name" value="Adaptor_Cbl_N_dom_sf"/>
</dbReference>
<name>A0ABC9D6P1_9POAL</name>
<evidence type="ECO:0000259" key="2">
    <source>
        <dbReference type="Pfam" id="PF22215"/>
    </source>
</evidence>
<gene>
    <name evidence="3" type="ORF">URODEC1_LOCUS81916</name>
</gene>
<dbReference type="CDD" id="cd21037">
    <property type="entry name" value="MLKL_NTD"/>
    <property type="match status" value="1"/>
</dbReference>
<accession>A0ABC9D6P1</accession>
<keyword evidence="1" id="KW-0175">Coiled coil</keyword>